<organism evidence="1 2">
    <name type="scientific">Sphingobium xenophagum</name>
    <dbReference type="NCBI Taxonomy" id="121428"/>
    <lineage>
        <taxon>Bacteria</taxon>
        <taxon>Pseudomonadati</taxon>
        <taxon>Pseudomonadota</taxon>
        <taxon>Alphaproteobacteria</taxon>
        <taxon>Sphingomonadales</taxon>
        <taxon>Sphingomonadaceae</taxon>
        <taxon>Sphingobium</taxon>
    </lineage>
</organism>
<keyword evidence="2" id="KW-1185">Reference proteome</keyword>
<evidence type="ECO:0000313" key="2">
    <source>
        <dbReference type="Proteomes" id="UP000290975"/>
    </source>
</evidence>
<dbReference type="EMBL" id="BBQY01000020">
    <property type="protein sequence ID" value="GBH31616.1"/>
    <property type="molecule type" value="Genomic_DNA"/>
</dbReference>
<reference evidence="1 2" key="1">
    <citation type="submission" date="2014-12" db="EMBL/GenBank/DDBJ databases">
        <title>Whole genome sequencing of Sphingobium xenophagum OW59.</title>
        <authorList>
            <person name="Ohta Y."/>
            <person name="Nishi S."/>
            <person name="Hatada Y."/>
        </authorList>
    </citation>
    <scope>NUCLEOTIDE SEQUENCE [LARGE SCALE GENOMIC DNA]</scope>
    <source>
        <strain evidence="1 2">OW59</strain>
    </source>
</reference>
<gene>
    <name evidence="1" type="ORF">MBESOW_P2873</name>
</gene>
<proteinExistence type="predicted"/>
<name>A0A401J4P4_SPHXE</name>
<sequence length="41" mass="4745">MFGHLKINRAIATLYDQLANSFLGMVHLPTARYWLKFVHAV</sequence>
<protein>
    <submittedName>
        <fullName evidence="1">Uncharacterized protein</fullName>
    </submittedName>
</protein>
<comment type="caution">
    <text evidence="1">The sequence shown here is derived from an EMBL/GenBank/DDBJ whole genome shotgun (WGS) entry which is preliminary data.</text>
</comment>
<dbReference type="Proteomes" id="UP000290975">
    <property type="component" value="Unassembled WGS sequence"/>
</dbReference>
<accession>A0A401J4P4</accession>
<evidence type="ECO:0000313" key="1">
    <source>
        <dbReference type="EMBL" id="GBH31616.1"/>
    </source>
</evidence>
<dbReference type="AlphaFoldDB" id="A0A401J4P4"/>